<feature type="domain" description="SHSP" evidence="4">
    <location>
        <begin position="31"/>
        <end position="143"/>
    </location>
</feature>
<accession>A0AAU2K0P8</accession>
<dbReference type="InterPro" id="IPR008978">
    <property type="entry name" value="HSP20-like_chaperone"/>
</dbReference>
<dbReference type="EMBL" id="CP108264">
    <property type="protein sequence ID" value="WTU77648.1"/>
    <property type="molecule type" value="Genomic_DNA"/>
</dbReference>
<dbReference type="InterPro" id="IPR002068">
    <property type="entry name" value="A-crystallin/Hsp20_dom"/>
</dbReference>
<dbReference type="Gene3D" id="2.60.40.790">
    <property type="match status" value="1"/>
</dbReference>
<gene>
    <name evidence="5" type="ORF">OG327_32410</name>
</gene>
<feature type="region of interest" description="Disordered" evidence="3">
    <location>
        <begin position="127"/>
        <end position="152"/>
    </location>
</feature>
<reference evidence="5" key="1">
    <citation type="submission" date="2022-10" db="EMBL/GenBank/DDBJ databases">
        <title>The complete genomes of actinobacterial strains from the NBC collection.</title>
        <authorList>
            <person name="Joergensen T.S."/>
            <person name="Alvarez Arevalo M."/>
            <person name="Sterndorff E.B."/>
            <person name="Faurdal D."/>
            <person name="Vuksanovic O."/>
            <person name="Mourched A.-S."/>
            <person name="Charusanti P."/>
            <person name="Shaw S."/>
            <person name="Blin K."/>
            <person name="Weber T."/>
        </authorList>
    </citation>
    <scope>NUCLEOTIDE SEQUENCE</scope>
    <source>
        <strain evidence="5">NBC_00049</strain>
    </source>
</reference>
<dbReference type="InterPro" id="IPR031107">
    <property type="entry name" value="Small_HSP"/>
</dbReference>
<dbReference type="PANTHER" id="PTHR11527">
    <property type="entry name" value="HEAT-SHOCK PROTEIN 20 FAMILY MEMBER"/>
    <property type="match status" value="1"/>
</dbReference>
<dbReference type="AlphaFoldDB" id="A0AAU2K0P8"/>
<sequence length="152" mass="17097">MPGTHPERRRSPFPDVRDWFGTDFPRFPLWRTSFDTHPIAIEVTNKDGQYTLRAELPGMDPDKDIRITVEGDTLTVSAEHTESKEDKDHSEFRYGSFQRTVRLPGPIPSDGVEAAYEDGVLTVRVPMPAAPEESRRSIPVKRTTADGKGESS</sequence>
<dbReference type="CDD" id="cd06464">
    <property type="entry name" value="ACD_sHsps-like"/>
    <property type="match status" value="1"/>
</dbReference>
<evidence type="ECO:0000256" key="2">
    <source>
        <dbReference type="RuleBase" id="RU003616"/>
    </source>
</evidence>
<protein>
    <submittedName>
        <fullName evidence="5">Hsp20/alpha crystallin family protein</fullName>
    </submittedName>
</protein>
<organism evidence="5">
    <name type="scientific">Streptomyces sp. NBC_00049</name>
    <dbReference type="NCBI Taxonomy" id="2903617"/>
    <lineage>
        <taxon>Bacteria</taxon>
        <taxon>Bacillati</taxon>
        <taxon>Actinomycetota</taxon>
        <taxon>Actinomycetes</taxon>
        <taxon>Kitasatosporales</taxon>
        <taxon>Streptomycetaceae</taxon>
        <taxon>Streptomyces</taxon>
    </lineage>
</organism>
<evidence type="ECO:0000259" key="4">
    <source>
        <dbReference type="PROSITE" id="PS01031"/>
    </source>
</evidence>
<evidence type="ECO:0000256" key="1">
    <source>
        <dbReference type="PROSITE-ProRule" id="PRU00285"/>
    </source>
</evidence>
<dbReference type="SUPFAM" id="SSF49764">
    <property type="entry name" value="HSP20-like chaperones"/>
    <property type="match status" value="1"/>
</dbReference>
<feature type="compositionally biased region" description="Basic and acidic residues" evidence="3">
    <location>
        <begin position="143"/>
        <end position="152"/>
    </location>
</feature>
<evidence type="ECO:0000256" key="3">
    <source>
        <dbReference type="SAM" id="MobiDB-lite"/>
    </source>
</evidence>
<name>A0AAU2K0P8_9ACTN</name>
<comment type="similarity">
    <text evidence="1 2">Belongs to the small heat shock protein (HSP20) family.</text>
</comment>
<proteinExistence type="inferred from homology"/>
<evidence type="ECO:0000313" key="5">
    <source>
        <dbReference type="EMBL" id="WTU77648.1"/>
    </source>
</evidence>
<dbReference type="Pfam" id="PF00011">
    <property type="entry name" value="HSP20"/>
    <property type="match status" value="1"/>
</dbReference>
<dbReference type="PROSITE" id="PS01031">
    <property type="entry name" value="SHSP"/>
    <property type="match status" value="1"/>
</dbReference>